<dbReference type="GO" id="GO:0009398">
    <property type="term" value="P:FMN biosynthetic process"/>
    <property type="evidence" value="ECO:0007669"/>
    <property type="project" value="UniProtKB-UniPathway"/>
</dbReference>
<keyword evidence="7" id="KW-0067">ATP-binding</keyword>
<keyword evidence="6" id="KW-0547">Nucleotide-binding</keyword>
<evidence type="ECO:0000256" key="1">
    <source>
        <dbReference type="ARBA" id="ARBA00005201"/>
    </source>
</evidence>
<keyword evidence="3" id="KW-0285">Flavoprotein</keyword>
<evidence type="ECO:0000256" key="6">
    <source>
        <dbReference type="ARBA" id="ARBA00022741"/>
    </source>
</evidence>
<dbReference type="Pfam" id="PF01687">
    <property type="entry name" value="Flavokinase"/>
    <property type="match status" value="1"/>
</dbReference>
<keyword evidence="9" id="KW-0418">Kinase</keyword>
<dbReference type="PANTHER" id="PTHR22749:SF6">
    <property type="entry name" value="RIBOFLAVIN KINASE"/>
    <property type="match status" value="1"/>
</dbReference>
<keyword evidence="4" id="KW-0288">FMN</keyword>
<dbReference type="InterPro" id="IPR015865">
    <property type="entry name" value="Riboflavin_kinase_bac/euk"/>
</dbReference>
<dbReference type="EC" id="2.7.1.26" evidence="2"/>
<evidence type="ECO:0000313" key="9">
    <source>
        <dbReference type="EMBL" id="AGU68098.1"/>
    </source>
</evidence>
<protein>
    <recommendedName>
        <fullName evidence="2">riboflavin kinase</fullName>
        <ecNumber evidence="2">2.7.1.26</ecNumber>
    </recommendedName>
</protein>
<dbReference type="GO" id="GO:0009231">
    <property type="term" value="P:riboflavin biosynthetic process"/>
    <property type="evidence" value="ECO:0007669"/>
    <property type="project" value="InterPro"/>
</dbReference>
<evidence type="ECO:0000256" key="5">
    <source>
        <dbReference type="ARBA" id="ARBA00022679"/>
    </source>
</evidence>
<sequence length="168" mass="19210">MKKWCLRGKVIHGFGRGGSLLGFPTANIELDESTTKSLTQYKNQVIFGWGCVEQNASEDAGPFPFAMSVGHNPQFANKELTAEVYFLHKFHSDFYDSYVRILCLGVLREQSAFTTIEELIKMIQGDCDNTQKLLKEEAYKPYEKDRFVLPTTTLTAEETEKTPYYKEL</sequence>
<proteinExistence type="predicted"/>
<feature type="domain" description="Riboflavin kinase" evidence="8">
    <location>
        <begin position="5"/>
        <end position="135"/>
    </location>
</feature>
<dbReference type="UniPathway" id="UPA00276">
    <property type="reaction ID" value="UER00406"/>
</dbReference>
<dbReference type="SUPFAM" id="SSF82114">
    <property type="entry name" value="Riboflavin kinase-like"/>
    <property type="match status" value="1"/>
</dbReference>
<dbReference type="PANTHER" id="PTHR22749">
    <property type="entry name" value="RIBOFLAVIN KINASE/FMN ADENYLYLTRANSFERASE"/>
    <property type="match status" value="1"/>
</dbReference>
<dbReference type="InterPro" id="IPR023468">
    <property type="entry name" value="Riboflavin_kinase"/>
</dbReference>
<dbReference type="SMART" id="SM00904">
    <property type="entry name" value="Flavokinase"/>
    <property type="match status" value="1"/>
</dbReference>
<dbReference type="GO" id="GO:0005524">
    <property type="term" value="F:ATP binding"/>
    <property type="evidence" value="ECO:0007669"/>
    <property type="project" value="UniProtKB-KW"/>
</dbReference>
<keyword evidence="5 9" id="KW-0808">Transferase</keyword>
<dbReference type="Gene3D" id="2.40.30.30">
    <property type="entry name" value="Riboflavin kinase-like"/>
    <property type="match status" value="1"/>
</dbReference>
<evidence type="ECO:0000259" key="8">
    <source>
        <dbReference type="SMART" id="SM00904"/>
    </source>
</evidence>
<evidence type="ECO:0000256" key="7">
    <source>
        <dbReference type="ARBA" id="ARBA00022840"/>
    </source>
</evidence>
<evidence type="ECO:0000256" key="3">
    <source>
        <dbReference type="ARBA" id="ARBA00022630"/>
    </source>
</evidence>
<organism evidence="9">
    <name type="scientific">Angomonas desouzai</name>
    <dbReference type="NCBI Taxonomy" id="59800"/>
    <lineage>
        <taxon>Eukaryota</taxon>
        <taxon>Discoba</taxon>
        <taxon>Euglenozoa</taxon>
        <taxon>Kinetoplastea</taxon>
        <taxon>Metakinetoplastina</taxon>
        <taxon>Trypanosomatida</taxon>
        <taxon>Trypanosomatidae</taxon>
        <taxon>Strigomonadinae</taxon>
        <taxon>Angomonas</taxon>
    </lineage>
</organism>
<dbReference type="EMBL" id="KF160096">
    <property type="protein sequence ID" value="AGU68098.1"/>
    <property type="molecule type" value="Genomic_DNA"/>
</dbReference>
<dbReference type="AlphaFoldDB" id="T1YTJ8"/>
<accession>T1YTJ8</accession>
<dbReference type="GO" id="GO:0008531">
    <property type="term" value="F:riboflavin kinase activity"/>
    <property type="evidence" value="ECO:0007669"/>
    <property type="project" value="UniProtKB-EC"/>
</dbReference>
<evidence type="ECO:0000256" key="4">
    <source>
        <dbReference type="ARBA" id="ARBA00022643"/>
    </source>
</evidence>
<name>T1YTJ8_9TRYP</name>
<dbReference type="InterPro" id="IPR023465">
    <property type="entry name" value="Riboflavin_kinase_dom_sf"/>
</dbReference>
<comment type="pathway">
    <text evidence="1">Cofactor biosynthesis; FMN biosynthesis; FMN from riboflavin (ATP route): step 1/1.</text>
</comment>
<reference evidence="9" key="1">
    <citation type="journal article" date="2013" name="PLoS ONE">
        <title>Biosynthesis of vitamins and cofactors in bacterium-harbouring trypanosomatids depends on the symbiotic association as revealed by genomic analyses.</title>
        <authorList>
            <person name="Klein C.C."/>
            <person name="Alves J.M."/>
            <person name="Serrano M.G."/>
            <person name="Buck G.A."/>
            <person name="Vasconcelos A.T."/>
            <person name="Sagot M.F."/>
            <person name="Teixeira M.M."/>
            <person name="Camargo E.P."/>
            <person name="Motta M.C."/>
        </authorList>
    </citation>
    <scope>NUCLEOTIDE SEQUENCE</scope>
    <source>
        <strain evidence="9">TCC079E</strain>
    </source>
</reference>
<evidence type="ECO:0000256" key="2">
    <source>
        <dbReference type="ARBA" id="ARBA00012105"/>
    </source>
</evidence>